<evidence type="ECO:0000256" key="4">
    <source>
        <dbReference type="HAMAP-Rule" id="MF_01401"/>
    </source>
</evidence>
<comment type="function">
    <text evidence="4">Has an important function as a repair enzyme for proteins that have been inactivated by oxidation. Catalyzes the reversible oxidation-reduction of methionine sulfoxide in proteins to methionine.</text>
</comment>
<dbReference type="EC" id="1.8.4.11" evidence="4"/>
<dbReference type="RefSeq" id="WP_188563720.1">
    <property type="nucleotide sequence ID" value="NZ_BMGY01000064.1"/>
</dbReference>
<dbReference type="Pfam" id="PF01625">
    <property type="entry name" value="PMSR"/>
    <property type="match status" value="1"/>
</dbReference>
<comment type="catalytic activity">
    <reaction evidence="3 4">
        <text>[thioredoxin]-disulfide + L-methionine + H2O = L-methionine (S)-S-oxide + [thioredoxin]-dithiol</text>
        <dbReference type="Rhea" id="RHEA:19993"/>
        <dbReference type="Rhea" id="RHEA-COMP:10698"/>
        <dbReference type="Rhea" id="RHEA-COMP:10700"/>
        <dbReference type="ChEBI" id="CHEBI:15377"/>
        <dbReference type="ChEBI" id="CHEBI:29950"/>
        <dbReference type="ChEBI" id="CHEBI:50058"/>
        <dbReference type="ChEBI" id="CHEBI:57844"/>
        <dbReference type="ChEBI" id="CHEBI:58772"/>
        <dbReference type="EC" id="1.8.4.11"/>
    </reaction>
</comment>
<dbReference type="PROSITE" id="PS51257">
    <property type="entry name" value="PROKAR_LIPOPROTEIN"/>
    <property type="match status" value="1"/>
</dbReference>
<feature type="domain" description="Peptide methionine sulphoxide reductase MsrA" evidence="6">
    <location>
        <begin position="51"/>
        <end position="202"/>
    </location>
</feature>
<dbReference type="SUPFAM" id="SSF55068">
    <property type="entry name" value="Peptide methionine sulfoxide reductase"/>
    <property type="match status" value="1"/>
</dbReference>
<gene>
    <name evidence="4 7" type="primary">msrA</name>
    <name evidence="7" type="ORF">GCM10011495_38460</name>
</gene>
<dbReference type="Proteomes" id="UP000637774">
    <property type="component" value="Unassembled WGS sequence"/>
</dbReference>
<evidence type="ECO:0000256" key="1">
    <source>
        <dbReference type="ARBA" id="ARBA00023002"/>
    </source>
</evidence>
<evidence type="ECO:0000313" key="7">
    <source>
        <dbReference type="EMBL" id="GGH91102.1"/>
    </source>
</evidence>
<reference evidence="8" key="1">
    <citation type="journal article" date="2019" name="Int. J. Syst. Evol. Microbiol.">
        <title>The Global Catalogue of Microorganisms (GCM) 10K type strain sequencing project: providing services to taxonomists for standard genome sequencing and annotation.</title>
        <authorList>
            <consortium name="The Broad Institute Genomics Platform"/>
            <consortium name="The Broad Institute Genome Sequencing Center for Infectious Disease"/>
            <person name="Wu L."/>
            <person name="Ma J."/>
        </authorList>
    </citation>
    <scope>NUCLEOTIDE SEQUENCE [LARGE SCALE GENOMIC DNA]</scope>
    <source>
        <strain evidence="8">CGMCC 1.14966</strain>
    </source>
</reference>
<evidence type="ECO:0000256" key="3">
    <source>
        <dbReference type="ARBA" id="ARBA00048782"/>
    </source>
</evidence>
<dbReference type="EMBL" id="BMGY01000064">
    <property type="protein sequence ID" value="GGH91102.1"/>
    <property type="molecule type" value="Genomic_DNA"/>
</dbReference>
<dbReference type="InterPro" id="IPR002569">
    <property type="entry name" value="Met_Sox_Rdtase_MsrA_dom"/>
</dbReference>
<dbReference type="PANTHER" id="PTHR43774:SF1">
    <property type="entry name" value="PEPTIDE METHIONINE SULFOXIDE REDUCTASE MSRA 2"/>
    <property type="match status" value="1"/>
</dbReference>
<dbReference type="PANTHER" id="PTHR43774">
    <property type="entry name" value="PEPTIDE METHIONINE SULFOXIDE REDUCTASE"/>
    <property type="match status" value="1"/>
</dbReference>
<evidence type="ECO:0000313" key="8">
    <source>
        <dbReference type="Proteomes" id="UP000637774"/>
    </source>
</evidence>
<keyword evidence="8" id="KW-1185">Reference proteome</keyword>
<protein>
    <recommendedName>
        <fullName evidence="4">Peptide methionine sulfoxide reductase MsrA</fullName>
        <shortName evidence="4">Protein-methionine-S-oxide reductase</shortName>
        <ecNumber evidence="4">1.8.4.11</ecNumber>
    </recommendedName>
    <alternativeName>
        <fullName evidence="4">Peptide-methionine (S)-S-oxide reductase</fullName>
        <shortName evidence="4">Peptide Met(O) reductase</shortName>
    </alternativeName>
</protein>
<comment type="catalytic activity">
    <reaction evidence="2 4">
        <text>L-methionyl-[protein] + [thioredoxin]-disulfide + H2O = L-methionyl-(S)-S-oxide-[protein] + [thioredoxin]-dithiol</text>
        <dbReference type="Rhea" id="RHEA:14217"/>
        <dbReference type="Rhea" id="RHEA-COMP:10698"/>
        <dbReference type="Rhea" id="RHEA-COMP:10700"/>
        <dbReference type="Rhea" id="RHEA-COMP:12313"/>
        <dbReference type="Rhea" id="RHEA-COMP:12315"/>
        <dbReference type="ChEBI" id="CHEBI:15377"/>
        <dbReference type="ChEBI" id="CHEBI:16044"/>
        <dbReference type="ChEBI" id="CHEBI:29950"/>
        <dbReference type="ChEBI" id="CHEBI:44120"/>
        <dbReference type="ChEBI" id="CHEBI:50058"/>
        <dbReference type="EC" id="1.8.4.11"/>
    </reaction>
</comment>
<dbReference type="NCBIfam" id="TIGR00401">
    <property type="entry name" value="msrA"/>
    <property type="match status" value="1"/>
</dbReference>
<feature type="signal peptide" evidence="5">
    <location>
        <begin position="1"/>
        <end position="25"/>
    </location>
</feature>
<sequence>MIHYLKNSLAGLLLLASCAEPPAEAQQTLPPPVVRSTAGAAPADTQGLAVATFAGGCFWCTEEVFEEVTGVHAVVSGYSGGPEANPTYEQVGRGETGHAEAIEVYYDPQFVRYATLVEVFFRAAHDPTTRDRQGPDAGAQYRSVAFYRTAAEKTIIDDAIARVNASRQYPRPVVTQVVAFKQFWPAEGYHQGYYRLHPESEYVQRESTPKVEAFRRKFPKLLKSPL</sequence>
<dbReference type="InterPro" id="IPR036509">
    <property type="entry name" value="Met_Sox_Rdtase_MsrA_sf"/>
</dbReference>
<keyword evidence="5" id="KW-0732">Signal</keyword>
<name>A0ABQ2AIM7_9BACT</name>
<keyword evidence="1 4" id="KW-0560">Oxidoreductase</keyword>
<organism evidence="7 8">
    <name type="scientific">Hymenobacter frigidus</name>
    <dbReference type="NCBI Taxonomy" id="1524095"/>
    <lineage>
        <taxon>Bacteria</taxon>
        <taxon>Pseudomonadati</taxon>
        <taxon>Bacteroidota</taxon>
        <taxon>Cytophagia</taxon>
        <taxon>Cytophagales</taxon>
        <taxon>Hymenobacteraceae</taxon>
        <taxon>Hymenobacter</taxon>
    </lineage>
</organism>
<evidence type="ECO:0000256" key="5">
    <source>
        <dbReference type="SAM" id="SignalP"/>
    </source>
</evidence>
<comment type="caution">
    <text evidence="7">The sequence shown here is derived from an EMBL/GenBank/DDBJ whole genome shotgun (WGS) entry which is preliminary data.</text>
</comment>
<feature type="active site" evidence="4">
    <location>
        <position position="57"/>
    </location>
</feature>
<dbReference type="HAMAP" id="MF_01401">
    <property type="entry name" value="MsrA"/>
    <property type="match status" value="1"/>
</dbReference>
<evidence type="ECO:0000259" key="6">
    <source>
        <dbReference type="Pfam" id="PF01625"/>
    </source>
</evidence>
<proteinExistence type="inferred from homology"/>
<evidence type="ECO:0000256" key="2">
    <source>
        <dbReference type="ARBA" id="ARBA00047806"/>
    </source>
</evidence>
<dbReference type="Gene3D" id="3.30.1060.10">
    <property type="entry name" value="Peptide methionine sulphoxide reductase MsrA"/>
    <property type="match status" value="1"/>
</dbReference>
<feature type="chain" id="PRO_5047478414" description="Peptide methionine sulfoxide reductase MsrA" evidence="5">
    <location>
        <begin position="26"/>
        <end position="226"/>
    </location>
</feature>
<accession>A0ABQ2AIM7</accession>
<comment type="similarity">
    <text evidence="4">Belongs to the MsrA Met sulfoxide reductase family.</text>
</comment>